<comment type="caution">
    <text evidence="7">The sequence shown here is derived from an EMBL/GenBank/DDBJ whole genome shotgun (WGS) entry which is preliminary data.</text>
</comment>
<keyword evidence="2 5" id="KW-0812">Transmembrane</keyword>
<name>A0A7C2XA57_9BACT</name>
<keyword evidence="1" id="KW-1003">Cell membrane</keyword>
<evidence type="ECO:0000256" key="1">
    <source>
        <dbReference type="ARBA" id="ARBA00022475"/>
    </source>
</evidence>
<evidence type="ECO:0000313" key="7">
    <source>
        <dbReference type="EMBL" id="HET98055.1"/>
    </source>
</evidence>
<accession>A0A7C2XA57</accession>
<keyword evidence="3 5" id="KW-1133">Transmembrane helix</keyword>
<reference evidence="7" key="1">
    <citation type="journal article" date="2020" name="mSystems">
        <title>Genome- and Community-Level Interaction Insights into Carbon Utilization and Element Cycling Functions of Hydrothermarchaeota in Hydrothermal Sediment.</title>
        <authorList>
            <person name="Zhou Z."/>
            <person name="Liu Y."/>
            <person name="Xu W."/>
            <person name="Pan J."/>
            <person name="Luo Z.H."/>
            <person name="Li M."/>
        </authorList>
    </citation>
    <scope>NUCLEOTIDE SEQUENCE [LARGE SCALE GENOMIC DNA]</scope>
    <source>
        <strain evidence="7">SpSt-1224</strain>
    </source>
</reference>
<dbReference type="AlphaFoldDB" id="A0A7C2XA57"/>
<evidence type="ECO:0000256" key="5">
    <source>
        <dbReference type="SAM" id="Phobius"/>
    </source>
</evidence>
<keyword evidence="4 5" id="KW-0472">Membrane</keyword>
<organism evidence="7">
    <name type="scientific">Desulfurivibrio alkaliphilus</name>
    <dbReference type="NCBI Taxonomy" id="427923"/>
    <lineage>
        <taxon>Bacteria</taxon>
        <taxon>Pseudomonadati</taxon>
        <taxon>Thermodesulfobacteriota</taxon>
        <taxon>Desulfobulbia</taxon>
        <taxon>Desulfobulbales</taxon>
        <taxon>Desulfobulbaceae</taxon>
        <taxon>Desulfurivibrio</taxon>
    </lineage>
</organism>
<evidence type="ECO:0000256" key="4">
    <source>
        <dbReference type="ARBA" id="ARBA00023136"/>
    </source>
</evidence>
<gene>
    <name evidence="7" type="ORF">ENN98_05080</name>
</gene>
<dbReference type="InterPro" id="IPR010445">
    <property type="entry name" value="LapA_dom"/>
</dbReference>
<feature type="transmembrane region" description="Helical" evidence="5">
    <location>
        <begin position="47"/>
        <end position="67"/>
    </location>
</feature>
<dbReference type="EMBL" id="DSDS01000115">
    <property type="protein sequence ID" value="HET98055.1"/>
    <property type="molecule type" value="Genomic_DNA"/>
</dbReference>
<dbReference type="Pfam" id="PF06305">
    <property type="entry name" value="LapA_dom"/>
    <property type="match status" value="1"/>
</dbReference>
<dbReference type="GO" id="GO:0005886">
    <property type="term" value="C:plasma membrane"/>
    <property type="evidence" value="ECO:0007669"/>
    <property type="project" value="InterPro"/>
</dbReference>
<dbReference type="Proteomes" id="UP000885986">
    <property type="component" value="Unassembled WGS sequence"/>
</dbReference>
<protein>
    <submittedName>
        <fullName evidence="7">DUF1049 domain-containing protein</fullName>
    </submittedName>
</protein>
<evidence type="ECO:0000256" key="3">
    <source>
        <dbReference type="ARBA" id="ARBA00022989"/>
    </source>
</evidence>
<sequence length="86" mass="9459">MLADSRSKFKLLLAFLLVVLVAVLIIQNVEPMAVRFLFITVIMPRAALLAITLLAGIAIGILISLALGGHRSDRRLKDLEIEPPRQ</sequence>
<feature type="domain" description="Lipopolysaccharide assembly protein A" evidence="6">
    <location>
        <begin position="27"/>
        <end position="77"/>
    </location>
</feature>
<evidence type="ECO:0000259" key="6">
    <source>
        <dbReference type="Pfam" id="PF06305"/>
    </source>
</evidence>
<proteinExistence type="predicted"/>
<evidence type="ECO:0000256" key="2">
    <source>
        <dbReference type="ARBA" id="ARBA00022692"/>
    </source>
</evidence>